<accession>A0A2J6TA71</accession>
<dbReference type="GeneID" id="36588327"/>
<reference evidence="1 2" key="1">
    <citation type="submission" date="2016-04" db="EMBL/GenBank/DDBJ databases">
        <title>A degradative enzymes factory behind the ericoid mycorrhizal symbiosis.</title>
        <authorList>
            <consortium name="DOE Joint Genome Institute"/>
            <person name="Martino E."/>
            <person name="Morin E."/>
            <person name="Grelet G."/>
            <person name="Kuo A."/>
            <person name="Kohler A."/>
            <person name="Daghino S."/>
            <person name="Barry K."/>
            <person name="Choi C."/>
            <person name="Cichocki N."/>
            <person name="Clum A."/>
            <person name="Copeland A."/>
            <person name="Hainaut M."/>
            <person name="Haridas S."/>
            <person name="Labutti K."/>
            <person name="Lindquist E."/>
            <person name="Lipzen A."/>
            <person name="Khouja H.-R."/>
            <person name="Murat C."/>
            <person name="Ohm R."/>
            <person name="Olson A."/>
            <person name="Spatafora J."/>
            <person name="Veneault-Fourrey C."/>
            <person name="Henrissat B."/>
            <person name="Grigoriev I."/>
            <person name="Martin F."/>
            <person name="Perotto S."/>
        </authorList>
    </citation>
    <scope>NUCLEOTIDE SEQUENCE [LARGE SCALE GENOMIC DNA]</scope>
    <source>
        <strain evidence="1 2">E</strain>
    </source>
</reference>
<dbReference type="OrthoDB" id="2537245at2759"/>
<evidence type="ECO:0000313" key="2">
    <source>
        <dbReference type="Proteomes" id="UP000235371"/>
    </source>
</evidence>
<keyword evidence="2" id="KW-1185">Reference proteome</keyword>
<name>A0A2J6TA71_9HELO</name>
<organism evidence="1 2">
    <name type="scientific">Hyaloscypha bicolor E</name>
    <dbReference type="NCBI Taxonomy" id="1095630"/>
    <lineage>
        <taxon>Eukaryota</taxon>
        <taxon>Fungi</taxon>
        <taxon>Dikarya</taxon>
        <taxon>Ascomycota</taxon>
        <taxon>Pezizomycotina</taxon>
        <taxon>Leotiomycetes</taxon>
        <taxon>Helotiales</taxon>
        <taxon>Hyaloscyphaceae</taxon>
        <taxon>Hyaloscypha</taxon>
        <taxon>Hyaloscypha bicolor</taxon>
    </lineage>
</organism>
<dbReference type="AlphaFoldDB" id="A0A2J6TA71"/>
<protein>
    <submittedName>
        <fullName evidence="1">Uncharacterized protein</fullName>
    </submittedName>
</protein>
<gene>
    <name evidence="1" type="ORF">K444DRAFT_612983</name>
</gene>
<dbReference type="EMBL" id="KZ613803">
    <property type="protein sequence ID" value="PMD59925.1"/>
    <property type="molecule type" value="Genomic_DNA"/>
</dbReference>
<dbReference type="RefSeq" id="XP_024736829.1">
    <property type="nucleotide sequence ID" value="XM_024880250.1"/>
</dbReference>
<dbReference type="Proteomes" id="UP000235371">
    <property type="component" value="Unassembled WGS sequence"/>
</dbReference>
<sequence length="432" mass="48077">MDCKLKSIHLSLPASATECRSDELHASPIPAQVGPRKFYLDEVKKGNLIVPPPLISCSEFVPRKLVELLMRKKKDSALGIKFVANRNDEITDMEGAMHTFVTPVIGRCEMVGDYRFNRGHGVTVFGDVDSKDGKSNVRLTRSVVLSASIQMDFEGHRVLLRVCRLDGKRVVGVDRGSDDWPIISREDKQNDGLRNTYDEFLRNYMVFHLMSEKSLPGRKEVKEYMDTEATVGFLDSVILGSGDAKEEMVDKFSELYNHDIVSLELLFNVALHQVRNEFSALEALCPQGYVYTYDPASIFASQIGAEILNRLMLAAVKYLSGKNQFQNMRIVGLNDYADRGIIRLAKVALEKQTKVRVVSKTALFSRVDGKYDTGDFPEAQGSALVIHNNSDGFGQNIETEGPFGSLDGAIGSKCSAAGSLERNRPDLLDFVF</sequence>
<evidence type="ECO:0000313" key="1">
    <source>
        <dbReference type="EMBL" id="PMD59925.1"/>
    </source>
</evidence>
<dbReference type="InParanoid" id="A0A2J6TA71"/>
<proteinExistence type="predicted"/>
<dbReference type="STRING" id="1095630.A0A2J6TA71"/>